<gene>
    <name evidence="2" type="ORF">DS079_06650</name>
</gene>
<dbReference type="Proteomes" id="UP000274327">
    <property type="component" value="Unassembled WGS sequence"/>
</dbReference>
<dbReference type="CDD" id="cd00085">
    <property type="entry name" value="HNHc"/>
    <property type="match status" value="1"/>
</dbReference>
<reference evidence="2 3" key="1">
    <citation type="submission" date="2018-07" db="EMBL/GenBank/DDBJ databases">
        <title>Brachybacteriurn paraconglorneratum KCTC 9916.</title>
        <authorList>
            <person name="Li Y."/>
        </authorList>
    </citation>
    <scope>NUCLEOTIDE SEQUENCE [LARGE SCALE GENOMIC DNA]</scope>
    <source>
        <strain evidence="2 3">KCTC 9916</strain>
    </source>
</reference>
<keyword evidence="2" id="KW-0255">Endonuclease</keyword>
<dbReference type="InterPro" id="IPR003615">
    <property type="entry name" value="HNH_nuc"/>
</dbReference>
<protein>
    <submittedName>
        <fullName evidence="2">HNH endonuclease</fullName>
    </submittedName>
</protein>
<sequence length="574" mass="62417">MGELDEGPEAPLESACGSESDAGTGTGAGSVADPATADEATQGSIATAGTPAVTDGATQSPAPRWRVRARRPLDQEQLLAEVEPGTIEASRVLALHRTMQTRARLYAHQLRQLAVFFREDPETGGIPENADMTGVKVAVGLRTSAARAWSMVLDARTSVDLMPATFVHLARGDMPEDFHRYLLRQVRRLDDEQKEAVDRHLAGVEIPAVSKATFEAQVRLAVRLATAGTVPEPPRASRSVELLDVDTKAGTASLYVTGPIPEIQGLAHRLDVAARTVQKAQRAALRDGEDGPLPFDIDGDLAERGRAHSLATLRYAILTHSVLDIDPVQETRSPYKILVTVPVTTLLGLENTPAMLDGLTPIPAELARDLAAGEPTWLRILTDPIIGAPCDAVAETYHPTAQARLQLRLRHPLCAVPGCERPTRLAAEDDHIVEYDHDHPDEGGPTSLQNLHRLCWRHHQLKTAGLLDPTREPDDAPGPITTDWEIDGGVRARTVEHTDLVTPVTAEALEAAWRIHQRLHAEAERHAAAEKSRPRRERVDEQRREAMAIAHPHLRSRLRAPDPDAIAALGDPPF</sequence>
<dbReference type="GO" id="GO:0004519">
    <property type="term" value="F:endonuclease activity"/>
    <property type="evidence" value="ECO:0007669"/>
    <property type="project" value="UniProtKB-KW"/>
</dbReference>
<organism evidence="2 3">
    <name type="scientific">Brachybacterium paraconglomeratum</name>
    <dbReference type="NCBI Taxonomy" id="173362"/>
    <lineage>
        <taxon>Bacteria</taxon>
        <taxon>Bacillati</taxon>
        <taxon>Actinomycetota</taxon>
        <taxon>Actinomycetes</taxon>
        <taxon>Micrococcales</taxon>
        <taxon>Dermabacteraceae</taxon>
        <taxon>Brachybacterium</taxon>
    </lineage>
</organism>
<feature type="region of interest" description="Disordered" evidence="1">
    <location>
        <begin position="524"/>
        <end position="574"/>
    </location>
</feature>
<comment type="caution">
    <text evidence="2">The sequence shown here is derived from an EMBL/GenBank/DDBJ whole genome shotgun (WGS) entry which is preliminary data.</text>
</comment>
<proteinExistence type="predicted"/>
<keyword evidence="3" id="KW-1185">Reference proteome</keyword>
<keyword evidence="2" id="KW-0540">Nuclease</keyword>
<evidence type="ECO:0000313" key="2">
    <source>
        <dbReference type="EMBL" id="RRR19303.1"/>
    </source>
</evidence>
<dbReference type="GeneID" id="78120699"/>
<accession>A0A426SM07</accession>
<evidence type="ECO:0000256" key="1">
    <source>
        <dbReference type="SAM" id="MobiDB-lite"/>
    </source>
</evidence>
<keyword evidence="2" id="KW-0378">Hydrolase</keyword>
<dbReference type="RefSeq" id="WP_126985960.1">
    <property type="nucleotide sequence ID" value="NZ_ML133853.1"/>
</dbReference>
<name>A0A426SM07_9MICO</name>
<dbReference type="AlphaFoldDB" id="A0A426SM07"/>
<feature type="compositionally biased region" description="Basic and acidic residues" evidence="1">
    <location>
        <begin position="524"/>
        <end position="546"/>
    </location>
</feature>
<feature type="region of interest" description="Disordered" evidence="1">
    <location>
        <begin position="1"/>
        <end position="64"/>
    </location>
</feature>
<dbReference type="EMBL" id="QOCI01000003">
    <property type="protein sequence ID" value="RRR19303.1"/>
    <property type="molecule type" value="Genomic_DNA"/>
</dbReference>
<evidence type="ECO:0000313" key="3">
    <source>
        <dbReference type="Proteomes" id="UP000274327"/>
    </source>
</evidence>